<dbReference type="CDD" id="cd14744">
    <property type="entry name" value="PAAR_CT_2"/>
    <property type="match status" value="1"/>
</dbReference>
<keyword evidence="3" id="KW-1185">Reference proteome</keyword>
<name>A0ABU7HUK6_9PSED</name>
<dbReference type="EMBL" id="JAZDQJ010000021">
    <property type="protein sequence ID" value="MEE1935131.1"/>
    <property type="molecule type" value="Genomic_DNA"/>
</dbReference>
<accession>A0ABU7HUK6</accession>
<sequence>MDGYFIRRGDKTSCGGEVTGADDLITWGGIQHAREGDSVTCGVTGKTYQILGGVSYIKSSDRPVAGTLNSVSGCPCRATLYHSYTHATYEPEHRPLTSSPARSGFAPTRRPAGSPPRSTEPMRANLTPAPPQEECSGAFRLLDQQRRPCGFHTYTLFQNGEQIGQHQLNDEGFSHIGTSSKPAIVFIATNAPSPVLE</sequence>
<evidence type="ECO:0000313" key="3">
    <source>
        <dbReference type="Proteomes" id="UP001335100"/>
    </source>
</evidence>
<gene>
    <name evidence="2" type="ORF">V0R50_18025</name>
</gene>
<dbReference type="RefSeq" id="WP_330075885.1">
    <property type="nucleotide sequence ID" value="NZ_JAZDQJ010000021.1"/>
</dbReference>
<feature type="region of interest" description="Disordered" evidence="1">
    <location>
        <begin position="91"/>
        <end position="131"/>
    </location>
</feature>
<proteinExistence type="predicted"/>
<protein>
    <submittedName>
        <fullName evidence="2">PAAR domain-containing protein</fullName>
    </submittedName>
</protein>
<dbReference type="Proteomes" id="UP001335100">
    <property type="component" value="Unassembled WGS sequence"/>
</dbReference>
<dbReference type="Pfam" id="PF05488">
    <property type="entry name" value="PAAR_motif"/>
    <property type="match status" value="1"/>
</dbReference>
<comment type="caution">
    <text evidence="2">The sequence shown here is derived from an EMBL/GenBank/DDBJ whole genome shotgun (WGS) entry which is preliminary data.</text>
</comment>
<evidence type="ECO:0000313" key="2">
    <source>
        <dbReference type="EMBL" id="MEE1935131.1"/>
    </source>
</evidence>
<dbReference type="InterPro" id="IPR008727">
    <property type="entry name" value="PAAR_motif"/>
</dbReference>
<organism evidence="2 3">
    <name type="scientific">Pseudomonas ulcerans</name>
    <dbReference type="NCBI Taxonomy" id="3115852"/>
    <lineage>
        <taxon>Bacteria</taxon>
        <taxon>Pseudomonadati</taxon>
        <taxon>Pseudomonadota</taxon>
        <taxon>Gammaproteobacteria</taxon>
        <taxon>Pseudomonadales</taxon>
        <taxon>Pseudomonadaceae</taxon>
        <taxon>Pseudomonas</taxon>
    </lineage>
</organism>
<evidence type="ECO:0000256" key="1">
    <source>
        <dbReference type="SAM" id="MobiDB-lite"/>
    </source>
</evidence>
<reference evidence="2 3" key="1">
    <citation type="submission" date="2024-01" db="EMBL/GenBank/DDBJ databases">
        <title>Unpublished Manusciprt.</title>
        <authorList>
            <person name="Duman M."/>
            <person name="Valdes E.G."/>
            <person name="Ajmi N."/>
            <person name="Altun S."/>
            <person name="Saticioglu I.B."/>
        </authorList>
    </citation>
    <scope>NUCLEOTIDE SEQUENCE [LARGE SCALE GENOMIC DNA]</scope>
    <source>
        <strain evidence="2 3">148P</strain>
    </source>
</reference>